<feature type="transmembrane region" description="Helical" evidence="2">
    <location>
        <begin position="45"/>
        <end position="64"/>
    </location>
</feature>
<feature type="compositionally biased region" description="Pro residues" evidence="1">
    <location>
        <begin position="1"/>
        <end position="10"/>
    </location>
</feature>
<feature type="transmembrane region" description="Helical" evidence="2">
    <location>
        <begin position="70"/>
        <end position="91"/>
    </location>
</feature>
<evidence type="ECO:0000313" key="4">
    <source>
        <dbReference type="Proteomes" id="UP000677913"/>
    </source>
</evidence>
<keyword evidence="2" id="KW-0472">Membrane</keyword>
<evidence type="ECO:0000313" key="3">
    <source>
        <dbReference type="EMBL" id="MBS2963590.1"/>
    </source>
</evidence>
<evidence type="ECO:0000256" key="1">
    <source>
        <dbReference type="SAM" id="MobiDB-lite"/>
    </source>
</evidence>
<accession>A0A8J7WMP1</accession>
<keyword evidence="4" id="KW-1185">Reference proteome</keyword>
<dbReference type="InterPro" id="IPR025445">
    <property type="entry name" value="DUF4191"/>
</dbReference>
<reference evidence="3" key="1">
    <citation type="submission" date="2021-04" db="EMBL/GenBank/DDBJ databases">
        <title>Genome based classification of Actinospica acidithermotolerans sp. nov., an actinobacterium isolated from an Indonesian hot spring.</title>
        <authorList>
            <person name="Kusuma A.B."/>
            <person name="Putra K.E."/>
            <person name="Nafisah S."/>
            <person name="Loh J."/>
            <person name="Nouioui I."/>
            <person name="Goodfellow M."/>
        </authorList>
    </citation>
    <scope>NUCLEOTIDE SEQUENCE</scope>
    <source>
        <strain evidence="3">DSM 45618</strain>
    </source>
</reference>
<comment type="caution">
    <text evidence="3">The sequence shown here is derived from an EMBL/GenBank/DDBJ whole genome shotgun (WGS) entry which is preliminary data.</text>
</comment>
<dbReference type="EMBL" id="JAGSXH010000030">
    <property type="protein sequence ID" value="MBS2963590.1"/>
    <property type="molecule type" value="Genomic_DNA"/>
</dbReference>
<organism evidence="3 4">
    <name type="scientific">Actinocrinis puniceicyclus</name>
    <dbReference type="NCBI Taxonomy" id="977794"/>
    <lineage>
        <taxon>Bacteria</taxon>
        <taxon>Bacillati</taxon>
        <taxon>Actinomycetota</taxon>
        <taxon>Actinomycetes</taxon>
        <taxon>Catenulisporales</taxon>
        <taxon>Actinospicaceae</taxon>
        <taxon>Actinocrinis</taxon>
    </lineage>
</organism>
<proteinExistence type="predicted"/>
<evidence type="ECO:0000256" key="2">
    <source>
        <dbReference type="SAM" id="Phobius"/>
    </source>
</evidence>
<dbReference type="Pfam" id="PF13829">
    <property type="entry name" value="DUF4191"/>
    <property type="match status" value="1"/>
</dbReference>
<feature type="region of interest" description="Disordered" evidence="1">
    <location>
        <begin position="1"/>
        <end position="21"/>
    </location>
</feature>
<keyword evidence="2" id="KW-1133">Transmembrane helix</keyword>
<keyword evidence="2" id="KW-0812">Transmembrane</keyword>
<dbReference type="Proteomes" id="UP000677913">
    <property type="component" value="Unassembled WGS sequence"/>
</dbReference>
<name>A0A8J7WMP1_9ACTN</name>
<protein>
    <submittedName>
        <fullName evidence="3">DUF4191 domain-containing protein</fullName>
    </submittedName>
</protein>
<gene>
    <name evidence="3" type="ORF">KGA66_11065</name>
</gene>
<sequence length="251" mass="26572">MARNPSPEPTVSPAAPSEPPSGRLKQFGYAYKVTKQADPRLTPAMLAWGGGTAAVVFVLFFLLFGGSVVGLVFAILFALVFGALVALSTLSRRVQRSAYARIEGQPGAAAAVLEQSLKRGWTMTPAVQFNRQQDLVHRLIGRAGILLVGEGDPNRVAQLVATERKSIARYLGPDVEVDSLIVGDDGAAGQVPLSKLSQTLTKRGLRGKAKLTSLQVNEYAKRLAAIGGGPMANLPKGPIPRGGRIPRGNIR</sequence>
<dbReference type="AlphaFoldDB" id="A0A8J7WMP1"/>
<dbReference type="RefSeq" id="WP_211467427.1">
    <property type="nucleotide sequence ID" value="NZ_JAGSXH010000030.1"/>
</dbReference>